<reference evidence="2 3" key="1">
    <citation type="submission" date="2024-09" db="EMBL/GenBank/DDBJ databases">
        <title>Itraconazole resistance in Madurella fahalii resulting from another homologue of gene encoding cytochrome P450 14-alpha sterol demethylase (CYP51).</title>
        <authorList>
            <person name="Yoshioka I."/>
            <person name="Fahal A.H."/>
            <person name="Kaneko S."/>
            <person name="Yaguchi T."/>
        </authorList>
    </citation>
    <scope>NUCLEOTIDE SEQUENCE [LARGE SCALE GENOMIC DNA]</scope>
    <source>
        <strain evidence="2 3">IFM 68171</strain>
    </source>
</reference>
<comment type="caution">
    <text evidence="2">The sequence shown here is derived from an EMBL/GenBank/DDBJ whole genome shotgun (WGS) entry which is preliminary data.</text>
</comment>
<protein>
    <submittedName>
        <fullName evidence="2">MACPF domain-containing protein</fullName>
    </submittedName>
</protein>
<dbReference type="GeneID" id="98177508"/>
<evidence type="ECO:0000313" key="3">
    <source>
        <dbReference type="Proteomes" id="UP001628179"/>
    </source>
</evidence>
<dbReference type="RefSeq" id="XP_070918286.1">
    <property type="nucleotide sequence ID" value="XM_071062185.1"/>
</dbReference>
<evidence type="ECO:0000313" key="2">
    <source>
        <dbReference type="EMBL" id="GAB1316555.1"/>
    </source>
</evidence>
<dbReference type="EMBL" id="BAAFSV010000003">
    <property type="protein sequence ID" value="GAB1316555.1"/>
    <property type="molecule type" value="Genomic_DNA"/>
</dbReference>
<sequence length="336" mass="37333">MTEQDWNRVIRNNSLMNGNVFSIVENKSREKEDKLEFITKVEKAPYPAFKLKPRTFERHELDMKSDINVNTEYYMPRYLVADDSYVDVFETADAISTSLASSSFSQTDIEGSIGGGAGGFSGEVKAGFSKGTQEAISKAASEKTRTMNITYNFPRVVIYFDKWSVELTTQCAKELGDIESTQDLVEWHQKFGQFFARRVELGGRLFSSESSSNISGASASEKANRMKIAASASFSSPFVQASASASHQTESTDKEAQAQSRLNKSISWRAQGGNTLLANNPPAWCSTVGPYENWRICQQSDVTGMLDFIRTLSPDLRATVDEKLKYKVGGDEHDSD</sequence>
<dbReference type="Proteomes" id="UP001628179">
    <property type="component" value="Unassembled WGS sequence"/>
</dbReference>
<proteinExistence type="predicted"/>
<gene>
    <name evidence="2" type="ORF">MFIFM68171_06765</name>
</gene>
<keyword evidence="3" id="KW-1185">Reference proteome</keyword>
<accession>A0ABQ0GFT7</accession>
<dbReference type="InterPro" id="IPR054586">
    <property type="entry name" value="MACPF_1_fungal"/>
</dbReference>
<feature type="domain" description="MACPF-like" evidence="1">
    <location>
        <begin position="184"/>
        <end position="306"/>
    </location>
</feature>
<name>A0ABQ0GFT7_9PEZI</name>
<evidence type="ECO:0000259" key="1">
    <source>
        <dbReference type="Pfam" id="PF22693"/>
    </source>
</evidence>
<dbReference type="Pfam" id="PF22693">
    <property type="entry name" value="MACPF_1"/>
    <property type="match status" value="1"/>
</dbReference>
<organism evidence="2 3">
    <name type="scientific">Madurella fahalii</name>
    <dbReference type="NCBI Taxonomy" id="1157608"/>
    <lineage>
        <taxon>Eukaryota</taxon>
        <taxon>Fungi</taxon>
        <taxon>Dikarya</taxon>
        <taxon>Ascomycota</taxon>
        <taxon>Pezizomycotina</taxon>
        <taxon>Sordariomycetes</taxon>
        <taxon>Sordariomycetidae</taxon>
        <taxon>Sordariales</taxon>
        <taxon>Sordariales incertae sedis</taxon>
        <taxon>Madurella</taxon>
    </lineage>
</organism>